<dbReference type="Proteomes" id="UP000798662">
    <property type="component" value="Chromosome 3"/>
</dbReference>
<evidence type="ECO:0000313" key="1">
    <source>
        <dbReference type="EMBL" id="KAK1868367.1"/>
    </source>
</evidence>
<reference evidence="1" key="1">
    <citation type="submission" date="2019-11" db="EMBL/GenBank/DDBJ databases">
        <title>Nori genome reveals adaptations in red seaweeds to the harsh intertidal environment.</title>
        <authorList>
            <person name="Wang D."/>
            <person name="Mao Y."/>
        </authorList>
    </citation>
    <scope>NUCLEOTIDE SEQUENCE</scope>
    <source>
        <tissue evidence="1">Gametophyte</tissue>
    </source>
</reference>
<sequence>MPLDWGGAVPRAARRLLWLLVAPAAGVAAAAAATTAAAAAPAVAPTAPALTRTYAASTRLPGSGAALHWSLHASTIDVAMVITDRAVVTPNATALWVGFGVGDPASGSMLGADIVTAEFEAGVPPGSGGGSGGSGGGGGGGGDGGSGGGGSGTACKLVDRHVPMVSYPLNSSIGGDAVFPVPDDCPDKASWVLASCVVDSSAGTLTLEVSRSLAAPDPSQDRAIVAGSNILMYAYGSGFGYHGAARLSVEVDLSAPGAAAVHSGDLASTGGVPADADGEVLLTMPYYAVSSNQTDYGCATFELPPPPPGGVVQMVAAEAVIDTKTAGGRLAHHLVVLSCTKTPLFDEFKAGRSCIYMIPTCTESVFGWSLGGKPLVMPEEAGLPITNDERYFLLQLHYDNPDGLEGVIDNSSVRFHTTTKPRRYDSGVIRLGNTGIFIGDERVESGVNYTYTCASECTSQMAEPVTVFYSALHAHYTALQMWTNIYRNGTFFKTLEGSKHWSNSHQRPTLFEPTVLYPGDRLTVSAEFGVDKLLAAGRPAPLWGASTHDEMLLGSLSVYPRPRRTGVHAAPGDTITGCGGYYIAATGEDWSVCGGRAATVGNATARIEGVDWFNRSARAVPDEAGWSDPFNEAPTCEFSQQRPAPSPVARHGGGGGGVGGDGGGGDGGGGGECFPAAATVRRRRGGVVSTSRMDDLRLGDEVLAAGGVYARVYLWSHADATAAATFVRLVAARAAAVAPPQCPPVAGVWPAACSAAGASHSHTLLVSAGHQLSAVVRDGGRGGGGSGGGRGGGRAGGGGGGGGTPALTAAASLAVGDTLFAADGSPMTLIAVHPRVAATGLYHPHTTAGSLVVDGVVASDLTTALPAALAGAAVAPLRAAAVAGWAAPGVVVSRLLRKGCAPVVRAVAAARWLVGT</sequence>
<dbReference type="EMBL" id="CM020620">
    <property type="protein sequence ID" value="KAK1868367.1"/>
    <property type="molecule type" value="Genomic_DNA"/>
</dbReference>
<proteinExistence type="predicted"/>
<name>A0ACC3CDV6_PYRYE</name>
<keyword evidence="2" id="KW-1185">Reference proteome</keyword>
<comment type="caution">
    <text evidence="1">The sequence shown here is derived from an EMBL/GenBank/DDBJ whole genome shotgun (WGS) entry which is preliminary data.</text>
</comment>
<accession>A0ACC3CDV6</accession>
<organism evidence="1 2">
    <name type="scientific">Pyropia yezoensis</name>
    <name type="common">Susabi-nori</name>
    <name type="synonym">Porphyra yezoensis</name>
    <dbReference type="NCBI Taxonomy" id="2788"/>
    <lineage>
        <taxon>Eukaryota</taxon>
        <taxon>Rhodophyta</taxon>
        <taxon>Bangiophyceae</taxon>
        <taxon>Bangiales</taxon>
        <taxon>Bangiaceae</taxon>
        <taxon>Pyropia</taxon>
    </lineage>
</organism>
<evidence type="ECO:0000313" key="2">
    <source>
        <dbReference type="Proteomes" id="UP000798662"/>
    </source>
</evidence>
<protein>
    <submittedName>
        <fullName evidence="1">Uncharacterized protein</fullName>
    </submittedName>
</protein>
<gene>
    <name evidence="1" type="ORF">I4F81_010856</name>
</gene>